<evidence type="ECO:0000259" key="6">
    <source>
        <dbReference type="PROSITE" id="PS51898"/>
    </source>
</evidence>
<name>A0A369CDF1_9GAMM</name>
<dbReference type="PROSITE" id="PS51900">
    <property type="entry name" value="CB"/>
    <property type="match status" value="1"/>
</dbReference>
<dbReference type="EMBL" id="QPJY01000002">
    <property type="protein sequence ID" value="RCX32062.1"/>
    <property type="molecule type" value="Genomic_DNA"/>
</dbReference>
<dbReference type="AlphaFoldDB" id="A0A369CDF1"/>
<evidence type="ECO:0000313" key="9">
    <source>
        <dbReference type="Proteomes" id="UP000252707"/>
    </source>
</evidence>
<gene>
    <name evidence="8" type="ORF">DFQ59_102415</name>
</gene>
<dbReference type="GO" id="GO:0003677">
    <property type="term" value="F:DNA binding"/>
    <property type="evidence" value="ECO:0007669"/>
    <property type="project" value="UniProtKB-UniRule"/>
</dbReference>
<dbReference type="SUPFAM" id="SSF47823">
    <property type="entry name" value="lambda integrase-like, N-terminal domain"/>
    <property type="match status" value="1"/>
</dbReference>
<protein>
    <submittedName>
        <fullName evidence="8">Site-specific recombinase XerD</fullName>
    </submittedName>
</protein>
<accession>A0A369CDF1</accession>
<comment type="caution">
    <text evidence="8">The sequence shown here is derived from an EMBL/GenBank/DDBJ whole genome shotgun (WGS) entry which is preliminary data.</text>
</comment>
<evidence type="ECO:0000256" key="2">
    <source>
        <dbReference type="ARBA" id="ARBA00022908"/>
    </source>
</evidence>
<dbReference type="InterPro" id="IPR044068">
    <property type="entry name" value="CB"/>
</dbReference>
<reference evidence="8 9" key="1">
    <citation type="submission" date="2018-07" db="EMBL/GenBank/DDBJ databases">
        <title>Genomic Encyclopedia of Type Strains, Phase IV (KMG-IV): sequencing the most valuable type-strain genomes for metagenomic binning, comparative biology and taxonomic classification.</title>
        <authorList>
            <person name="Goeker M."/>
        </authorList>
    </citation>
    <scope>NUCLEOTIDE SEQUENCE [LARGE SCALE GENOMIC DNA]</scope>
    <source>
        <strain evidence="8 9">DSM 26407</strain>
    </source>
</reference>
<feature type="domain" description="Tyr recombinase" evidence="6">
    <location>
        <begin position="139"/>
        <end position="328"/>
    </location>
</feature>
<evidence type="ECO:0000313" key="8">
    <source>
        <dbReference type="EMBL" id="RCX32062.1"/>
    </source>
</evidence>
<proteinExistence type="inferred from homology"/>
<dbReference type="InterPro" id="IPR050090">
    <property type="entry name" value="Tyrosine_recombinase_XerCD"/>
</dbReference>
<feature type="domain" description="Core-binding (CB)" evidence="7">
    <location>
        <begin position="33"/>
        <end position="119"/>
    </location>
</feature>
<dbReference type="SUPFAM" id="SSF56349">
    <property type="entry name" value="DNA breaking-rejoining enzymes"/>
    <property type="match status" value="1"/>
</dbReference>
<evidence type="ECO:0000259" key="7">
    <source>
        <dbReference type="PROSITE" id="PS51900"/>
    </source>
</evidence>
<sequence length="356" mass="40260">MSAQVQTLRELLAGTHPSVSALLDRIDGRGLEPGLLLALMEWGAHLRVVRGFSHNTVHNYLDAVSRFFAWLTVRGSGLAAVSTPLAEEYQRHLYVEIGLGAKARDVHITAIRRFFAWREAMGAGISPVRSVPGPRQERRVPKKYNAAQLQRLFGACDRGTALGRRDYAILLFFYGTGARRHEVVALSLDSLEFRERFGYVTFHGKGAKERVVRFERPVMDGLHAWFADRDRLQLDDPAAVFVGVKGRWVGRRLDRSGMSHVLGRATRQADLRGNVQSHLHRLRVTFATDLYDAGVDIERIRIALGHEKIETTRGYIAVSDRQLQTSMPVERLLEVTGEKRDGMPLWFRRKTGQLQD</sequence>
<dbReference type="OrthoDB" id="9801717at2"/>
<keyword evidence="3 5" id="KW-0238">DNA-binding</keyword>
<organism evidence="8 9">
    <name type="scientific">Thioalbus denitrificans</name>
    <dbReference type="NCBI Taxonomy" id="547122"/>
    <lineage>
        <taxon>Bacteria</taxon>
        <taxon>Pseudomonadati</taxon>
        <taxon>Pseudomonadota</taxon>
        <taxon>Gammaproteobacteria</taxon>
        <taxon>Chromatiales</taxon>
        <taxon>Ectothiorhodospiraceae</taxon>
        <taxon>Thioalbus</taxon>
    </lineage>
</organism>
<dbReference type="Gene3D" id="1.10.150.130">
    <property type="match status" value="1"/>
</dbReference>
<dbReference type="RefSeq" id="WP_114278882.1">
    <property type="nucleotide sequence ID" value="NZ_QPJY01000002.1"/>
</dbReference>
<dbReference type="Pfam" id="PF00589">
    <property type="entry name" value="Phage_integrase"/>
    <property type="match status" value="1"/>
</dbReference>
<dbReference type="InterPro" id="IPR011010">
    <property type="entry name" value="DNA_brk_join_enz"/>
</dbReference>
<dbReference type="GO" id="GO:0006310">
    <property type="term" value="P:DNA recombination"/>
    <property type="evidence" value="ECO:0007669"/>
    <property type="project" value="UniProtKB-KW"/>
</dbReference>
<dbReference type="PROSITE" id="PS51898">
    <property type="entry name" value="TYR_RECOMBINASE"/>
    <property type="match status" value="1"/>
</dbReference>
<keyword evidence="2" id="KW-0229">DNA integration</keyword>
<dbReference type="Pfam" id="PF02899">
    <property type="entry name" value="Phage_int_SAM_1"/>
    <property type="match status" value="1"/>
</dbReference>
<dbReference type="GO" id="GO:0015074">
    <property type="term" value="P:DNA integration"/>
    <property type="evidence" value="ECO:0007669"/>
    <property type="project" value="UniProtKB-KW"/>
</dbReference>
<evidence type="ECO:0000256" key="1">
    <source>
        <dbReference type="ARBA" id="ARBA00008857"/>
    </source>
</evidence>
<evidence type="ECO:0000256" key="5">
    <source>
        <dbReference type="PROSITE-ProRule" id="PRU01248"/>
    </source>
</evidence>
<comment type="similarity">
    <text evidence="1">Belongs to the 'phage' integrase family.</text>
</comment>
<dbReference type="InterPro" id="IPR004107">
    <property type="entry name" value="Integrase_SAM-like_N"/>
</dbReference>
<keyword evidence="4" id="KW-0233">DNA recombination</keyword>
<dbReference type="InterPro" id="IPR013762">
    <property type="entry name" value="Integrase-like_cat_sf"/>
</dbReference>
<dbReference type="PANTHER" id="PTHR30349">
    <property type="entry name" value="PHAGE INTEGRASE-RELATED"/>
    <property type="match status" value="1"/>
</dbReference>
<evidence type="ECO:0000256" key="4">
    <source>
        <dbReference type="ARBA" id="ARBA00023172"/>
    </source>
</evidence>
<dbReference type="Gene3D" id="1.10.443.10">
    <property type="entry name" value="Intergrase catalytic core"/>
    <property type="match status" value="1"/>
</dbReference>
<dbReference type="InterPro" id="IPR002104">
    <property type="entry name" value="Integrase_catalytic"/>
</dbReference>
<dbReference type="InterPro" id="IPR010998">
    <property type="entry name" value="Integrase_recombinase_N"/>
</dbReference>
<keyword evidence="9" id="KW-1185">Reference proteome</keyword>
<evidence type="ECO:0000256" key="3">
    <source>
        <dbReference type="ARBA" id="ARBA00023125"/>
    </source>
</evidence>
<dbReference type="PANTHER" id="PTHR30349:SF64">
    <property type="entry name" value="PROPHAGE INTEGRASE INTD-RELATED"/>
    <property type="match status" value="1"/>
</dbReference>
<dbReference type="Proteomes" id="UP000252707">
    <property type="component" value="Unassembled WGS sequence"/>
</dbReference>